<feature type="region of interest" description="Disordered" evidence="1">
    <location>
        <begin position="1"/>
        <end position="22"/>
    </location>
</feature>
<dbReference type="EMBL" id="AMYD01001110">
    <property type="protein sequence ID" value="EQB54548.1"/>
    <property type="molecule type" value="Genomic_DNA"/>
</dbReference>
<protein>
    <submittedName>
        <fullName evidence="2">Uncharacterized protein</fullName>
    </submittedName>
</protein>
<gene>
    <name evidence="2" type="ORF">CGLO_05602</name>
</gene>
<accession>T0KPU2</accession>
<name>T0KPU2_COLGC</name>
<reference evidence="3" key="1">
    <citation type="journal article" date="2013" name="Mol. Plant Microbe Interact.">
        <title>Global aspects of pacC regulation of pathogenicity genes in Colletotrichum gloeosporioides as revealed by transcriptome analysis.</title>
        <authorList>
            <person name="Alkan N."/>
            <person name="Meng X."/>
            <person name="Friedlander G."/>
            <person name="Reuveni E."/>
            <person name="Sukno S."/>
            <person name="Sherman A."/>
            <person name="Thon M."/>
            <person name="Fluhr R."/>
            <person name="Prusky D."/>
        </authorList>
    </citation>
    <scope>NUCLEOTIDE SEQUENCE [LARGE SCALE GENOMIC DNA]</scope>
    <source>
        <strain evidence="3">Cg-14</strain>
    </source>
</reference>
<dbReference type="Proteomes" id="UP000015530">
    <property type="component" value="Unassembled WGS sequence"/>
</dbReference>
<proteinExistence type="predicted"/>
<evidence type="ECO:0000256" key="1">
    <source>
        <dbReference type="SAM" id="MobiDB-lite"/>
    </source>
</evidence>
<dbReference type="HOGENOM" id="CLU_3425076_0_0_1"/>
<evidence type="ECO:0000313" key="3">
    <source>
        <dbReference type="Proteomes" id="UP000015530"/>
    </source>
</evidence>
<dbReference type="AlphaFoldDB" id="T0KPU2"/>
<comment type="caution">
    <text evidence="2">The sequence shown here is derived from an EMBL/GenBank/DDBJ whole genome shotgun (WGS) entry which is preliminary data.</text>
</comment>
<evidence type="ECO:0000313" key="2">
    <source>
        <dbReference type="EMBL" id="EQB54548.1"/>
    </source>
</evidence>
<sequence length="22" mass="2468">MRPSFFFRAPGSPLDTGSGRHF</sequence>
<organism evidence="2 3">
    <name type="scientific">Colletotrichum gloeosporioides (strain Cg-14)</name>
    <name type="common">Anthracnose fungus</name>
    <name type="synonym">Glomerella cingulata</name>
    <dbReference type="NCBI Taxonomy" id="1237896"/>
    <lineage>
        <taxon>Eukaryota</taxon>
        <taxon>Fungi</taxon>
        <taxon>Dikarya</taxon>
        <taxon>Ascomycota</taxon>
        <taxon>Pezizomycotina</taxon>
        <taxon>Sordariomycetes</taxon>
        <taxon>Hypocreomycetidae</taxon>
        <taxon>Glomerellales</taxon>
        <taxon>Glomerellaceae</taxon>
        <taxon>Colletotrichum</taxon>
        <taxon>Colletotrichum gloeosporioides species complex</taxon>
    </lineage>
</organism>